<reference evidence="1 2" key="1">
    <citation type="submission" date="2019-02" db="EMBL/GenBank/DDBJ databases">
        <title>Haloarcula mannanilyticum sp. nov., a mannan degrading haloarchaeon isolated from commercial salt.</title>
        <authorList>
            <person name="Enomoto S."/>
            <person name="Shimane Y."/>
            <person name="Kamekura M."/>
            <person name="Ito T."/>
            <person name="Moriya O."/>
            <person name="Ihara K."/>
            <person name="Takahashi-Ando N."/>
            <person name="Fukushima Y."/>
            <person name="Yoshida Y."/>
            <person name="Usama R."/>
            <person name="Takai K."/>
            <person name="Minegishi H."/>
        </authorList>
    </citation>
    <scope>NUCLEOTIDE SEQUENCE [LARGE SCALE GENOMIC DNA]</scope>
    <source>
        <strain evidence="1 2">MD130-1</strain>
    </source>
</reference>
<organism evidence="1 2">
    <name type="scientific">Haloarcula mannanilytica</name>
    <dbReference type="NCBI Taxonomy" id="2509225"/>
    <lineage>
        <taxon>Archaea</taxon>
        <taxon>Methanobacteriati</taxon>
        <taxon>Methanobacteriota</taxon>
        <taxon>Stenosarchaea group</taxon>
        <taxon>Halobacteria</taxon>
        <taxon>Halobacteriales</taxon>
        <taxon>Haloarculaceae</taxon>
        <taxon>Haloarcula</taxon>
    </lineage>
</organism>
<dbReference type="Proteomes" id="UP000304382">
    <property type="component" value="Unassembled WGS sequence"/>
</dbReference>
<keyword evidence="2" id="KW-1185">Reference proteome</keyword>
<dbReference type="EMBL" id="BIXZ01000001">
    <property type="protein sequence ID" value="GCF13248.1"/>
    <property type="molecule type" value="Genomic_DNA"/>
</dbReference>
<evidence type="ECO:0000313" key="1">
    <source>
        <dbReference type="EMBL" id="GCF13248.1"/>
    </source>
</evidence>
<dbReference type="AlphaFoldDB" id="A0A4C2EFJ6"/>
<name>A0A4C2EFJ6_9EURY</name>
<sequence length="121" mass="12422">MTSFETHHGAETIVRWLRDQVDAAAVEAEALAEAEPADAAARLLFGLVVSLGGYLLIQDATAVSGTLVVSYALAGRAAATVVGLLALRVGAPRVLSGLRTVKKVRAGEYTDADASAEEASA</sequence>
<protein>
    <submittedName>
        <fullName evidence="1">Uncharacterized protein</fullName>
    </submittedName>
</protein>
<dbReference type="RefSeq" id="WP_137682874.1">
    <property type="nucleotide sequence ID" value="NZ_BIXZ01000001.1"/>
</dbReference>
<evidence type="ECO:0000313" key="2">
    <source>
        <dbReference type="Proteomes" id="UP000304382"/>
    </source>
</evidence>
<proteinExistence type="predicted"/>
<accession>A0A4C2EFJ6</accession>
<gene>
    <name evidence="1" type="ORF">Harman_11830</name>
</gene>
<comment type="caution">
    <text evidence="1">The sequence shown here is derived from an EMBL/GenBank/DDBJ whole genome shotgun (WGS) entry which is preliminary data.</text>
</comment>